<dbReference type="RefSeq" id="WP_136064541.1">
    <property type="nucleotide sequence ID" value="NZ_CAAHFH010000002.1"/>
</dbReference>
<dbReference type="AlphaFoldDB" id="A0A6C2UVI7"/>
<dbReference type="InterPro" id="IPR014958">
    <property type="entry name" value="DGC"/>
</dbReference>
<dbReference type="EMBL" id="CAAHFH010000002">
    <property type="protein sequence ID" value="VGO22856.1"/>
    <property type="molecule type" value="Genomic_DNA"/>
</dbReference>
<protein>
    <recommendedName>
        <fullName evidence="3">Zinc-binding protein</fullName>
    </recommendedName>
</protein>
<proteinExistence type="predicted"/>
<keyword evidence="2" id="KW-1185">Reference proteome</keyword>
<sequence length="123" mass="12540">MSASEKVCSGGPKLVFACSGAADVGALADQAARKMTRDGTGSMFCMGGIGGLVEPIMNKTRTADKILAIDGCPLNCVKATLERAGFAEFEHLLITEQGFAKGSTEVNEASIAKIAEAGASLLA</sequence>
<dbReference type="PIRSF" id="PIRSF037181">
    <property type="entry name" value="DGC"/>
    <property type="match status" value="1"/>
</dbReference>
<evidence type="ECO:0000313" key="2">
    <source>
        <dbReference type="Proteomes" id="UP000346198"/>
    </source>
</evidence>
<evidence type="ECO:0008006" key="3">
    <source>
        <dbReference type="Google" id="ProtNLM"/>
    </source>
</evidence>
<reference evidence="1 2" key="1">
    <citation type="submission" date="2019-04" db="EMBL/GenBank/DDBJ databases">
        <authorList>
            <person name="Van Vliet M D."/>
        </authorList>
    </citation>
    <scope>NUCLEOTIDE SEQUENCE [LARGE SCALE GENOMIC DNA]</scope>
    <source>
        <strain evidence="1 2">F21</strain>
    </source>
</reference>
<organism evidence="1 2">
    <name type="scientific">Pontiella sulfatireligans</name>
    <dbReference type="NCBI Taxonomy" id="2750658"/>
    <lineage>
        <taxon>Bacteria</taxon>
        <taxon>Pseudomonadati</taxon>
        <taxon>Kiritimatiellota</taxon>
        <taxon>Kiritimatiellia</taxon>
        <taxon>Kiritimatiellales</taxon>
        <taxon>Pontiellaceae</taxon>
        <taxon>Pontiella</taxon>
    </lineage>
</organism>
<name>A0A6C2UVI7_9BACT</name>
<dbReference type="Pfam" id="PF08859">
    <property type="entry name" value="DGC"/>
    <property type="match status" value="1"/>
</dbReference>
<dbReference type="Proteomes" id="UP000346198">
    <property type="component" value="Unassembled WGS sequence"/>
</dbReference>
<evidence type="ECO:0000313" key="1">
    <source>
        <dbReference type="EMBL" id="VGO22856.1"/>
    </source>
</evidence>
<accession>A0A6C2UVI7</accession>
<gene>
    <name evidence="1" type="ORF">SCARR_04953</name>
</gene>